<dbReference type="EMBL" id="CP002447">
    <property type="protein sequence ID" value="ADV14902.1"/>
    <property type="molecule type" value="Genomic_DNA"/>
</dbReference>
<name>E8TJP1_MESCW</name>
<dbReference type="GeneID" id="90993121"/>
<dbReference type="OrthoDB" id="8091518at2"/>
<dbReference type="HOGENOM" id="CLU_2917276_0_0_5"/>
<protein>
    <submittedName>
        <fullName evidence="1">Uncharacterized protein</fullName>
    </submittedName>
</protein>
<organism evidence="1 2">
    <name type="scientific">Mesorhizobium ciceri biovar biserrulae (strain HAMBI 2942 / LMG 23838 / WSM1271)</name>
    <dbReference type="NCBI Taxonomy" id="765698"/>
    <lineage>
        <taxon>Bacteria</taxon>
        <taxon>Pseudomonadati</taxon>
        <taxon>Pseudomonadota</taxon>
        <taxon>Alphaproteobacteria</taxon>
        <taxon>Hyphomicrobiales</taxon>
        <taxon>Phyllobacteriaceae</taxon>
        <taxon>Mesorhizobium</taxon>
    </lineage>
</organism>
<proteinExistence type="predicted"/>
<dbReference type="AlphaFoldDB" id="E8TJP1"/>
<evidence type="ECO:0000313" key="2">
    <source>
        <dbReference type="Proteomes" id="UP000007471"/>
    </source>
</evidence>
<evidence type="ECO:0000313" key="1">
    <source>
        <dbReference type="EMBL" id="ADV14902.1"/>
    </source>
</evidence>
<reference evidence="2" key="1">
    <citation type="submission" date="2011-01" db="EMBL/GenBank/DDBJ databases">
        <title>Complete sequence of chromosome of Mesorhizobium ciceri bv. biserrulae WSM1271.</title>
        <authorList>
            <person name="Lucas S."/>
            <person name="Copeland A."/>
            <person name="Lapidus A."/>
            <person name="Cheng J.-F."/>
            <person name="Goodwin L."/>
            <person name="Pitluck S."/>
            <person name="Teshima H."/>
            <person name="Detter J.C."/>
            <person name="Han C."/>
            <person name="Tapia R."/>
            <person name="Land M."/>
            <person name="Hauser L."/>
            <person name="Kyrpides N."/>
            <person name="Ivanova N."/>
            <person name="Nandasena K."/>
            <person name="Reeve W.G."/>
            <person name="Howieson J.G."/>
            <person name="O'Hara G."/>
            <person name="Tiwari R.P."/>
            <person name="Woyke T."/>
        </authorList>
    </citation>
    <scope>NUCLEOTIDE SEQUENCE [LARGE SCALE GENOMIC DNA]</scope>
    <source>
        <strain evidence="2">HAMBI 2942 / LMG 23838 / WSM1271</strain>
    </source>
</reference>
<gene>
    <name evidence="1" type="ordered locus">Mesci_5884</name>
</gene>
<sequence length="61" mass="7306">MFDVIKEMTWLRDTVRHSIERVEGMDLKPADAKEIAKRKKILKEIEADLRRLEGYQYANRT</sequence>
<dbReference type="KEGG" id="mci:Mesci_5884"/>
<dbReference type="PATRIC" id="fig|765698.3.peg.6381"/>
<dbReference type="RefSeq" id="WP_013533551.1">
    <property type="nucleotide sequence ID" value="NC_014923.1"/>
</dbReference>
<dbReference type="Proteomes" id="UP000007471">
    <property type="component" value="Chromosome"/>
</dbReference>
<accession>E8TJP1</accession>